<proteinExistence type="predicted"/>
<dbReference type="KEGG" id="dhe:111595804"/>
<protein>
    <submittedName>
        <fullName evidence="4">Calponin homology domain-containing protein DDB_G0272472</fullName>
    </submittedName>
</protein>
<keyword evidence="3" id="KW-1185">Reference proteome</keyword>
<feature type="compositionally biased region" description="Polar residues" evidence="2">
    <location>
        <begin position="300"/>
        <end position="309"/>
    </location>
</feature>
<accession>A0A6J1LPD1</accession>
<feature type="coiled-coil region" evidence="1">
    <location>
        <begin position="627"/>
        <end position="672"/>
    </location>
</feature>
<evidence type="ECO:0000256" key="2">
    <source>
        <dbReference type="SAM" id="MobiDB-lite"/>
    </source>
</evidence>
<dbReference type="RefSeq" id="XP_023165461.2">
    <property type="nucleotide sequence ID" value="XM_023309693.2"/>
</dbReference>
<dbReference type="GeneID" id="111595804"/>
<gene>
    <name evidence="4" type="primary">LOC111595804</name>
</gene>
<dbReference type="Proteomes" id="UP000504633">
    <property type="component" value="Unplaced"/>
</dbReference>
<keyword evidence="1" id="KW-0175">Coiled coil</keyword>
<name>A0A6J1LPD1_DROHY</name>
<sequence length="875" mass="104603">MLLQKRREKLNKPTRWDRIRKRQLNANGLGLKTEAVRRFIELDYVDQRQAKLLVDGHPQNQLNPSVIMDMRHEMFSKIPRQLPLATVAYGSNLDTTKAHNLEVEQRYMNNQLQKFRQQLARQHPRLEERKIRVRPTKPDFKLNHGPLMQSLTQAAQHIDNFYKTPVDALSQAAQLCSLRKQLATTALLQQLEAQPEPEAEADTEQQNWMQVKSTEVQAELREEVDMLEYRKFVKQLQLDESRDQLLKRCRTPSPLLTTEEMFRPMRAAAERQRQHLQEVRAEEDQREQQQPREQTLQREASTCSNTSEGIDSVISDLAEEALYELQMEAAEQDQQQLDEQLQQVEVEVVETTVDTTIKLVKFHLPTPESTPSPTTSSVEQLQPLLIRRIEIPKVVLQPKHEAEQSEENQPLDSCSDAATVEKERIIGELFHPRSEMELDCLRKYFLKWIHYTTMEKIEREPGKTHVNRAAKINAFLDKLRQEKRRQRNNRRATTPTDPDKLAQRSVEQRQEAIRMTKQFKTKLKVQQDIIDLQRVKLERQERLIMQLKLNKLSEEAKAAREDLKQELKTVIRCGDPKAKAKARCLQLIGSLRDTEDEEFERLQGKALLQPRFLQHMQDRALERSVRHEQARQRRAQADAEREAAKLAIEEAKRQEDEEAKRLRMEVLKEKRRQEKMAKVLKERERQRFLENQRKALEFSRRLFLRLGMECFKRLIQRKRDNLVKCEEFCRRLYKRNFFVEWRKCAEFSLQQKHIRAEVCYEKAVKRRALQTWRLYAVEQRNKLLVAIDWHALHCTDRWFGRWLSYTTSCRLIEDTKMQQAISHHEWHLKWKVLDCWRRLPQILRLEKETEERRQRWRMKIWELLPDYKPRENSLW</sequence>
<dbReference type="AlphaFoldDB" id="A0A6J1LPD1"/>
<feature type="coiled-coil region" evidence="1">
    <location>
        <begin position="530"/>
        <end position="569"/>
    </location>
</feature>
<dbReference type="PANTHER" id="PTHR22028">
    <property type="entry name" value="SFI1 SPINDLE BODY DOMAIN-CONTAINING PROTEIN-RELATED"/>
    <property type="match status" value="1"/>
</dbReference>
<dbReference type="InterPro" id="IPR052270">
    <property type="entry name" value="CACF_protein"/>
</dbReference>
<evidence type="ECO:0000313" key="4">
    <source>
        <dbReference type="RefSeq" id="XP_023165461.2"/>
    </source>
</evidence>
<feature type="compositionally biased region" description="Basic and acidic residues" evidence="2">
    <location>
        <begin position="268"/>
        <end position="290"/>
    </location>
</feature>
<feature type="region of interest" description="Disordered" evidence="2">
    <location>
        <begin position="481"/>
        <end position="505"/>
    </location>
</feature>
<dbReference type="PANTHER" id="PTHR22028:SF5">
    <property type="entry name" value="COILED-COIL DOMAIN-CONTAINING PROTEIN 191"/>
    <property type="match status" value="1"/>
</dbReference>
<evidence type="ECO:0000313" key="3">
    <source>
        <dbReference type="Proteomes" id="UP000504633"/>
    </source>
</evidence>
<dbReference type="OrthoDB" id="6256972at2759"/>
<evidence type="ECO:0000256" key="1">
    <source>
        <dbReference type="SAM" id="Coils"/>
    </source>
</evidence>
<feature type="coiled-coil region" evidence="1">
    <location>
        <begin position="320"/>
        <end position="347"/>
    </location>
</feature>
<feature type="compositionally biased region" description="Basic residues" evidence="2">
    <location>
        <begin position="481"/>
        <end position="490"/>
    </location>
</feature>
<dbReference type="OMA" id="VIMDMRH"/>
<organism evidence="3 4">
    <name type="scientific">Drosophila hydei</name>
    <name type="common">Fruit fly</name>
    <dbReference type="NCBI Taxonomy" id="7224"/>
    <lineage>
        <taxon>Eukaryota</taxon>
        <taxon>Metazoa</taxon>
        <taxon>Ecdysozoa</taxon>
        <taxon>Arthropoda</taxon>
        <taxon>Hexapoda</taxon>
        <taxon>Insecta</taxon>
        <taxon>Pterygota</taxon>
        <taxon>Neoptera</taxon>
        <taxon>Endopterygota</taxon>
        <taxon>Diptera</taxon>
        <taxon>Brachycera</taxon>
        <taxon>Muscomorpha</taxon>
        <taxon>Ephydroidea</taxon>
        <taxon>Drosophilidae</taxon>
        <taxon>Drosophila</taxon>
    </lineage>
</organism>
<feature type="region of interest" description="Disordered" evidence="2">
    <location>
        <begin position="268"/>
        <end position="310"/>
    </location>
</feature>
<reference evidence="4" key="1">
    <citation type="submission" date="2025-08" db="UniProtKB">
        <authorList>
            <consortium name="RefSeq"/>
        </authorList>
    </citation>
    <scope>IDENTIFICATION</scope>
    <source>
        <strain evidence="4">15085-1641.00</strain>
        <tissue evidence="4">Whole body</tissue>
    </source>
</reference>